<keyword evidence="1" id="KW-0812">Transmembrane</keyword>
<evidence type="ECO:0000256" key="1">
    <source>
        <dbReference type="SAM" id="Phobius"/>
    </source>
</evidence>
<dbReference type="AlphaFoldDB" id="A0A1F5QY66"/>
<proteinExistence type="predicted"/>
<organism evidence="2 3">
    <name type="scientific">Candidatus Edwardsbacteria bacterium GWF2_54_11</name>
    <dbReference type="NCBI Taxonomy" id="1817851"/>
    <lineage>
        <taxon>Bacteria</taxon>
        <taxon>Candidatus Edwardsiibacteriota</taxon>
    </lineage>
</organism>
<feature type="transmembrane region" description="Helical" evidence="1">
    <location>
        <begin position="6"/>
        <end position="27"/>
    </location>
</feature>
<comment type="caution">
    <text evidence="2">The sequence shown here is derived from an EMBL/GenBank/DDBJ whole genome shotgun (WGS) entry which is preliminary data.</text>
</comment>
<dbReference type="EMBL" id="MFFM01000052">
    <property type="protein sequence ID" value="OGF07156.1"/>
    <property type="molecule type" value="Genomic_DNA"/>
</dbReference>
<name>A0A1F5QY66_9BACT</name>
<keyword evidence="1" id="KW-1133">Transmembrane helix</keyword>
<reference evidence="2 3" key="1">
    <citation type="journal article" date="2016" name="Nat. Commun.">
        <title>Thousands of microbial genomes shed light on interconnected biogeochemical processes in an aquifer system.</title>
        <authorList>
            <person name="Anantharaman K."/>
            <person name="Brown C.T."/>
            <person name="Hug L.A."/>
            <person name="Sharon I."/>
            <person name="Castelle C.J."/>
            <person name="Probst A.J."/>
            <person name="Thomas B.C."/>
            <person name="Singh A."/>
            <person name="Wilkins M.J."/>
            <person name="Karaoz U."/>
            <person name="Brodie E.L."/>
            <person name="Williams K.H."/>
            <person name="Hubbard S.S."/>
            <person name="Banfield J.F."/>
        </authorList>
    </citation>
    <scope>NUCLEOTIDE SEQUENCE [LARGE SCALE GENOMIC DNA]</scope>
</reference>
<sequence>MCLLYGAVVWAAMVIMLTSPIMLCPLLKWFQERLRKRDVFLELIFMKYIIMFLNVLVGFLMKIQPALFSNIPF</sequence>
<keyword evidence="1" id="KW-0472">Membrane</keyword>
<gene>
    <name evidence="2" type="ORF">A2024_05220</name>
</gene>
<accession>A0A1F5QY66</accession>
<evidence type="ECO:0000313" key="3">
    <source>
        <dbReference type="Proteomes" id="UP000177230"/>
    </source>
</evidence>
<dbReference type="Proteomes" id="UP000177230">
    <property type="component" value="Unassembled WGS sequence"/>
</dbReference>
<protein>
    <submittedName>
        <fullName evidence="2">Uncharacterized protein</fullName>
    </submittedName>
</protein>
<evidence type="ECO:0000313" key="2">
    <source>
        <dbReference type="EMBL" id="OGF07156.1"/>
    </source>
</evidence>
<feature type="transmembrane region" description="Helical" evidence="1">
    <location>
        <begin position="39"/>
        <end position="61"/>
    </location>
</feature>